<evidence type="ECO:0000256" key="3">
    <source>
        <dbReference type="ARBA" id="ARBA00022840"/>
    </source>
</evidence>
<evidence type="ECO:0000256" key="2">
    <source>
        <dbReference type="ARBA" id="ARBA00022741"/>
    </source>
</evidence>
<gene>
    <name evidence="6" type="ORF">WJX84_012066</name>
</gene>
<evidence type="ECO:0000313" key="6">
    <source>
        <dbReference type="EMBL" id="KAK9848238.1"/>
    </source>
</evidence>
<dbReference type="Proteomes" id="UP001485043">
    <property type="component" value="Unassembled WGS sequence"/>
</dbReference>
<dbReference type="EMBL" id="JALJOV010001413">
    <property type="protein sequence ID" value="KAK9848238.1"/>
    <property type="molecule type" value="Genomic_DNA"/>
</dbReference>
<keyword evidence="7" id="KW-1185">Reference proteome</keyword>
<keyword evidence="3" id="KW-0067">ATP-binding</keyword>
<dbReference type="InterPro" id="IPR041664">
    <property type="entry name" value="AAA_16"/>
</dbReference>
<dbReference type="Pfam" id="PF13191">
    <property type="entry name" value="AAA_16"/>
    <property type="match status" value="1"/>
</dbReference>
<dbReference type="Gene3D" id="3.40.50.300">
    <property type="entry name" value="P-loop containing nucleotide triphosphate hydrolases"/>
    <property type="match status" value="1"/>
</dbReference>
<sequence length="406" mass="45232">MNSTERQVLERLQIRWPGREQQLATLVSLFGLDANEAVPCTFVYGASSTGKTCVIRDTLRELQRQVAYVSATESTQPRQLLQSILRQLQVTKRKCSELLAGRCGSSDQTSDLLVQLSDLAARQSSWAAIIVDHADRIADQTTMAVLTRLFELTGAKLAVVFISQLAWGSNAFEHDLLHTTRPATVHFPAYSLPELTKIMALSAPAGEEAACYIRFLQQAMRSLSVRVWQQAGIGICERWQIPQEATASSQPSGALDFELPFMSKFLLLAAYIAARNRATLDRRLFDPKAKAYRRKGALAQDRQVETAREARLQGPGLFALERLLYVFWGLLRCSCDDTDDEPFSPTDELSAGIFTQISSLVSLQLLTQVNSDADLEVKYRCNVSDVLAHKIASNVSIQLQHYVLYV</sequence>
<dbReference type="SUPFAM" id="SSF52540">
    <property type="entry name" value="P-loop containing nucleoside triphosphate hydrolases"/>
    <property type="match status" value="1"/>
</dbReference>
<dbReference type="PANTHER" id="PTHR12705:SF0">
    <property type="entry name" value="ORIGIN RECOGNITION COMPLEX SUBUNIT 5"/>
    <property type="match status" value="1"/>
</dbReference>
<comment type="caution">
    <text evidence="6">The sequence shown here is derived from an EMBL/GenBank/DDBJ whole genome shotgun (WGS) entry which is preliminary data.</text>
</comment>
<dbReference type="InterPro" id="IPR047088">
    <property type="entry name" value="ORC5_C"/>
</dbReference>
<proteinExistence type="inferred from homology"/>
<feature type="domain" description="Origin recognition complex subunit 5 C-terminal" evidence="5">
    <location>
        <begin position="259"/>
        <end position="402"/>
    </location>
</feature>
<dbReference type="AlphaFoldDB" id="A0AAW1SL26"/>
<evidence type="ECO:0000313" key="7">
    <source>
        <dbReference type="Proteomes" id="UP001485043"/>
    </source>
</evidence>
<feature type="domain" description="Orc1-like AAA ATPase" evidence="4">
    <location>
        <begin position="15"/>
        <end position="161"/>
    </location>
</feature>
<dbReference type="Pfam" id="PF14630">
    <property type="entry name" value="ORC5_C"/>
    <property type="match status" value="1"/>
</dbReference>
<dbReference type="GO" id="GO:0003688">
    <property type="term" value="F:DNA replication origin binding"/>
    <property type="evidence" value="ECO:0007669"/>
    <property type="project" value="TreeGrafter"/>
</dbReference>
<keyword evidence="2" id="KW-0547">Nucleotide-binding</keyword>
<dbReference type="InterPro" id="IPR027417">
    <property type="entry name" value="P-loop_NTPase"/>
</dbReference>
<evidence type="ECO:0000256" key="1">
    <source>
        <dbReference type="ARBA" id="ARBA00006269"/>
    </source>
</evidence>
<dbReference type="PANTHER" id="PTHR12705">
    <property type="entry name" value="ORIGIN RECOGNITION COMPLEX SUBUNIT 5"/>
    <property type="match status" value="1"/>
</dbReference>
<evidence type="ECO:0000259" key="4">
    <source>
        <dbReference type="Pfam" id="PF13191"/>
    </source>
</evidence>
<name>A0AAW1SL26_9CHLO</name>
<organism evidence="6 7">
    <name type="scientific">Apatococcus fuscideae</name>
    <dbReference type="NCBI Taxonomy" id="2026836"/>
    <lineage>
        <taxon>Eukaryota</taxon>
        <taxon>Viridiplantae</taxon>
        <taxon>Chlorophyta</taxon>
        <taxon>core chlorophytes</taxon>
        <taxon>Trebouxiophyceae</taxon>
        <taxon>Chlorellales</taxon>
        <taxon>Chlorellaceae</taxon>
        <taxon>Apatococcus</taxon>
    </lineage>
</organism>
<evidence type="ECO:0008006" key="8">
    <source>
        <dbReference type="Google" id="ProtNLM"/>
    </source>
</evidence>
<evidence type="ECO:0000259" key="5">
    <source>
        <dbReference type="Pfam" id="PF14630"/>
    </source>
</evidence>
<dbReference type="GO" id="GO:0005664">
    <property type="term" value="C:nuclear origin of replication recognition complex"/>
    <property type="evidence" value="ECO:0007669"/>
    <property type="project" value="TreeGrafter"/>
</dbReference>
<protein>
    <recommendedName>
        <fullName evidence="8">Origin recognition complex subunit 5</fullName>
    </recommendedName>
</protein>
<reference evidence="6 7" key="1">
    <citation type="journal article" date="2024" name="Nat. Commun.">
        <title>Phylogenomics reveals the evolutionary origins of lichenization in chlorophyte algae.</title>
        <authorList>
            <person name="Puginier C."/>
            <person name="Libourel C."/>
            <person name="Otte J."/>
            <person name="Skaloud P."/>
            <person name="Haon M."/>
            <person name="Grisel S."/>
            <person name="Petersen M."/>
            <person name="Berrin J.G."/>
            <person name="Delaux P.M."/>
            <person name="Dal Grande F."/>
            <person name="Keller J."/>
        </authorList>
    </citation>
    <scope>NUCLEOTIDE SEQUENCE [LARGE SCALE GENOMIC DNA]</scope>
    <source>
        <strain evidence="6 7">SAG 2523</strain>
    </source>
</reference>
<dbReference type="InterPro" id="IPR020796">
    <property type="entry name" value="ORC5"/>
</dbReference>
<comment type="similarity">
    <text evidence="1">Belongs to the ORC5 family.</text>
</comment>
<dbReference type="GO" id="GO:0006270">
    <property type="term" value="P:DNA replication initiation"/>
    <property type="evidence" value="ECO:0007669"/>
    <property type="project" value="TreeGrafter"/>
</dbReference>
<accession>A0AAW1SL26</accession>